<reference evidence="2" key="1">
    <citation type="journal article" date="2013" name="Genome Biol.">
        <title>Draft genome of the mountain pine beetle, Dendroctonus ponderosae Hopkins, a major forest pest.</title>
        <authorList>
            <person name="Keeling C.I."/>
            <person name="Yuen M.M."/>
            <person name="Liao N.Y."/>
            <person name="Docking T.R."/>
            <person name="Chan S.K."/>
            <person name="Taylor G.A."/>
            <person name="Palmquist D.L."/>
            <person name="Jackman S.D."/>
            <person name="Nguyen A."/>
            <person name="Li M."/>
            <person name="Henderson H."/>
            <person name="Janes J.K."/>
            <person name="Zhao Y."/>
            <person name="Pandoh P."/>
            <person name="Moore R."/>
            <person name="Sperling F.A."/>
            <person name="Huber D.P."/>
            <person name="Birol I."/>
            <person name="Jones S.J."/>
            <person name="Bohlmann J."/>
        </authorList>
    </citation>
    <scope>NUCLEOTIDE SEQUENCE</scope>
</reference>
<accession>N6U0N7</accession>
<feature type="compositionally biased region" description="Basic residues" evidence="1">
    <location>
        <begin position="174"/>
        <end position="184"/>
    </location>
</feature>
<feature type="compositionally biased region" description="Basic and acidic residues" evidence="1">
    <location>
        <begin position="269"/>
        <end position="278"/>
    </location>
</feature>
<dbReference type="GO" id="GO:0003724">
    <property type="term" value="F:RNA helicase activity"/>
    <property type="evidence" value="ECO:0007669"/>
    <property type="project" value="TreeGrafter"/>
</dbReference>
<feature type="region of interest" description="Disordered" evidence="1">
    <location>
        <begin position="26"/>
        <end position="55"/>
    </location>
</feature>
<dbReference type="PANTHER" id="PTHR18934">
    <property type="entry name" value="ATP-DEPENDENT RNA HELICASE"/>
    <property type="match status" value="1"/>
</dbReference>
<dbReference type="SUPFAM" id="SSF52540">
    <property type="entry name" value="P-loop containing nucleoside triphosphate hydrolases"/>
    <property type="match status" value="1"/>
</dbReference>
<dbReference type="GO" id="GO:0071013">
    <property type="term" value="C:catalytic step 2 spliceosome"/>
    <property type="evidence" value="ECO:0007669"/>
    <property type="project" value="TreeGrafter"/>
</dbReference>
<evidence type="ECO:0000313" key="2">
    <source>
        <dbReference type="EMBL" id="ENN72102.1"/>
    </source>
</evidence>
<feature type="region of interest" description="Disordered" evidence="1">
    <location>
        <begin position="223"/>
        <end position="278"/>
    </location>
</feature>
<feature type="region of interest" description="Disordered" evidence="1">
    <location>
        <begin position="72"/>
        <end position="205"/>
    </location>
</feature>
<proteinExistence type="predicted"/>
<gene>
    <name evidence="2" type="ORF">YQE_11241</name>
</gene>
<dbReference type="InterPro" id="IPR048333">
    <property type="entry name" value="HA2_WH"/>
</dbReference>
<dbReference type="Gene3D" id="1.10.10.2130">
    <property type="entry name" value="DEAH helicase family, winged-helix domain"/>
    <property type="match status" value="1"/>
</dbReference>
<dbReference type="GO" id="GO:0003723">
    <property type="term" value="F:RNA binding"/>
    <property type="evidence" value="ECO:0007669"/>
    <property type="project" value="TreeGrafter"/>
</dbReference>
<dbReference type="Pfam" id="PF04408">
    <property type="entry name" value="WHD_HA2"/>
    <property type="match status" value="1"/>
</dbReference>
<name>N6U0N7_DENPD</name>
<dbReference type="HOGENOM" id="CLU_533481_0_0_1"/>
<feature type="compositionally biased region" description="Low complexity" evidence="1">
    <location>
        <begin position="97"/>
        <end position="106"/>
    </location>
</feature>
<feature type="compositionally biased region" description="Basic and acidic residues" evidence="1">
    <location>
        <begin position="395"/>
        <end position="417"/>
    </location>
</feature>
<dbReference type="InterPro" id="IPR027417">
    <property type="entry name" value="P-loop_NTPase"/>
</dbReference>
<dbReference type="GO" id="GO:0000390">
    <property type="term" value="P:spliceosomal complex disassembly"/>
    <property type="evidence" value="ECO:0007669"/>
    <property type="project" value="TreeGrafter"/>
</dbReference>
<feature type="compositionally biased region" description="Basic and acidic residues" evidence="1">
    <location>
        <begin position="26"/>
        <end position="49"/>
    </location>
</feature>
<organism evidence="2">
    <name type="scientific">Dendroctonus ponderosae</name>
    <name type="common">Mountain pine beetle</name>
    <dbReference type="NCBI Taxonomy" id="77166"/>
    <lineage>
        <taxon>Eukaryota</taxon>
        <taxon>Metazoa</taxon>
        <taxon>Ecdysozoa</taxon>
        <taxon>Arthropoda</taxon>
        <taxon>Hexapoda</taxon>
        <taxon>Insecta</taxon>
        <taxon>Pterygota</taxon>
        <taxon>Neoptera</taxon>
        <taxon>Endopterygota</taxon>
        <taxon>Coleoptera</taxon>
        <taxon>Polyphaga</taxon>
        <taxon>Cucujiformia</taxon>
        <taxon>Curculionidae</taxon>
        <taxon>Scolytinae</taxon>
        <taxon>Dendroctonus</taxon>
    </lineage>
</organism>
<evidence type="ECO:0000256" key="1">
    <source>
        <dbReference type="SAM" id="MobiDB-lite"/>
    </source>
</evidence>
<feature type="region of interest" description="Disordered" evidence="1">
    <location>
        <begin position="355"/>
        <end position="417"/>
    </location>
</feature>
<feature type="non-terminal residue" evidence="2">
    <location>
        <position position="1"/>
    </location>
</feature>
<feature type="region of interest" description="Disordered" evidence="1">
    <location>
        <begin position="313"/>
        <end position="341"/>
    </location>
</feature>
<protein>
    <submittedName>
        <fullName evidence="2">Uncharacterized protein</fullName>
    </submittedName>
</protein>
<sequence>MDEVDKLEYLSLVSKVCTELENHLGMNDKDLGDRIHHPPVREQQHDRVVQARPAGKRGRILGLLHRELAAHHPAHASEEGPAGRGRPLEGDAGVQIPGPGAAQRAPKAAERAGEGQRGGGRSHGPVRGRSPIGQPPASSRAQAAKVHDGRDAAARVPDGSGPKRLRRGDAGRGARAHHPYRRALRPAEAGRHQAARAQADRHLRHAGRRQVLPVLLRGAHLHHPRAHLPGGGPLHQGAGDGLPGRQPDHSDADPPARAARRHPAVPHRAGGDRHRLRDPLRAHEVAGAGGARADHSARLLGAALRNADAHLRPGAARQPQSGDRHQYSRNVAHDRRHLLRGRSRLRQAEGLQLEDGHGLAGGHAHLAGAGQTEGGPRRPHRPRQVLPPLHRARLPRRDAPHSGARDPAHQSGNDGERHLFVKRRTCKPSVLQLKTMGINDLLHFDFMDAPPVESLIMALEQLHSLSALDDEGLLTRLGRRVSSLTLTQQFFAFFTELSSAFWNPYNQFTPV</sequence>
<dbReference type="AlphaFoldDB" id="N6U0N7"/>
<dbReference type="PANTHER" id="PTHR18934:SF85">
    <property type="entry name" value="ATP-DEPENDENT RNA HELICASE DHX8"/>
    <property type="match status" value="1"/>
</dbReference>
<dbReference type="InterPro" id="IPR042035">
    <property type="entry name" value="DEAH_win-hel_dom"/>
</dbReference>
<dbReference type="EMBL" id="KB741240">
    <property type="protein sequence ID" value="ENN72102.1"/>
    <property type="molecule type" value="Genomic_DNA"/>
</dbReference>
<feature type="compositionally biased region" description="Gly residues" evidence="1">
    <location>
        <begin position="229"/>
        <end position="242"/>
    </location>
</feature>